<dbReference type="OrthoDB" id="6316266at2"/>
<comment type="caution">
    <text evidence="2">The sequence shown here is derived from an EMBL/GenBank/DDBJ whole genome shotgun (WGS) entry which is preliminary data.</text>
</comment>
<evidence type="ECO:0000313" key="3">
    <source>
        <dbReference type="Proteomes" id="UP000031327"/>
    </source>
</evidence>
<feature type="transmembrane region" description="Helical" evidence="1">
    <location>
        <begin position="89"/>
        <end position="111"/>
    </location>
</feature>
<proteinExistence type="predicted"/>
<accession>A0A0C1MU43</accession>
<keyword evidence="1" id="KW-1133">Transmembrane helix</keyword>
<evidence type="ECO:0000256" key="1">
    <source>
        <dbReference type="SAM" id="Phobius"/>
    </source>
</evidence>
<dbReference type="EMBL" id="JWIC01000004">
    <property type="protein sequence ID" value="KID58318.1"/>
    <property type="molecule type" value="Genomic_DNA"/>
</dbReference>
<dbReference type="RefSeq" id="WP_039608612.1">
    <property type="nucleotide sequence ID" value="NZ_JWIC01000004.1"/>
</dbReference>
<keyword evidence="1" id="KW-0472">Membrane</keyword>
<sequence>MLFGYILVIALIKTSLLGLGIISISVAMLAILILKFAPLGIPEVSKKQFKRVYKIALFGHLSAYIGLIVKAFFIDGIEDIPTFIVSHLVLHHLLCAAIAGIATFMSLRIFLAHRHQGSVKSCAN</sequence>
<protein>
    <submittedName>
        <fullName evidence="2">Uncharacterized protein</fullName>
    </submittedName>
</protein>
<name>A0A0C1MU43_9GAMM</name>
<dbReference type="Proteomes" id="UP000031327">
    <property type="component" value="Unassembled WGS sequence"/>
</dbReference>
<feature type="transmembrane region" description="Helical" evidence="1">
    <location>
        <begin position="6"/>
        <end position="34"/>
    </location>
</feature>
<organism evidence="2 3">
    <name type="scientific">Pseudoalteromonas luteoviolacea</name>
    <dbReference type="NCBI Taxonomy" id="43657"/>
    <lineage>
        <taxon>Bacteria</taxon>
        <taxon>Pseudomonadati</taxon>
        <taxon>Pseudomonadota</taxon>
        <taxon>Gammaproteobacteria</taxon>
        <taxon>Alteromonadales</taxon>
        <taxon>Pseudoalteromonadaceae</taxon>
        <taxon>Pseudoalteromonas</taxon>
    </lineage>
</organism>
<dbReference type="AlphaFoldDB" id="A0A0C1MU43"/>
<evidence type="ECO:0000313" key="2">
    <source>
        <dbReference type="EMBL" id="KID58318.1"/>
    </source>
</evidence>
<feature type="transmembrane region" description="Helical" evidence="1">
    <location>
        <begin position="55"/>
        <end position="77"/>
    </location>
</feature>
<reference evidence="2 3" key="1">
    <citation type="submission" date="2014-12" db="EMBL/GenBank/DDBJ databases">
        <title>Draft Genome Sequence of Pseudoalteromonas luteoviolacea HI1.</title>
        <authorList>
            <person name="Asahina A.Y."/>
            <person name="Hadfield M.G."/>
        </authorList>
    </citation>
    <scope>NUCLEOTIDE SEQUENCE [LARGE SCALE GENOMIC DNA]</scope>
    <source>
        <strain evidence="2 3">HI1</strain>
    </source>
</reference>
<keyword evidence="1" id="KW-0812">Transmembrane</keyword>
<gene>
    <name evidence="2" type="ORF">JF50_06490</name>
</gene>